<dbReference type="Pfam" id="PF08246">
    <property type="entry name" value="Inhibitor_I29"/>
    <property type="match status" value="1"/>
</dbReference>
<dbReference type="PANTHER" id="PTHR12411">
    <property type="entry name" value="CYSTEINE PROTEASE FAMILY C1-RELATED"/>
    <property type="match status" value="1"/>
</dbReference>
<keyword evidence="4" id="KW-0788">Thiol protease</keyword>
<name>A0A914DRW8_9BILA</name>
<keyword evidence="2" id="KW-0645">Protease</keyword>
<proteinExistence type="inferred from homology"/>
<dbReference type="GO" id="GO:0006508">
    <property type="term" value="P:proteolysis"/>
    <property type="evidence" value="ECO:0007669"/>
    <property type="project" value="UniProtKB-KW"/>
</dbReference>
<dbReference type="InterPro" id="IPR013201">
    <property type="entry name" value="Prot_inhib_I29"/>
</dbReference>
<organism evidence="10 11">
    <name type="scientific">Acrobeloides nanus</name>
    <dbReference type="NCBI Taxonomy" id="290746"/>
    <lineage>
        <taxon>Eukaryota</taxon>
        <taxon>Metazoa</taxon>
        <taxon>Ecdysozoa</taxon>
        <taxon>Nematoda</taxon>
        <taxon>Chromadorea</taxon>
        <taxon>Rhabditida</taxon>
        <taxon>Tylenchina</taxon>
        <taxon>Cephalobomorpha</taxon>
        <taxon>Cephaloboidea</taxon>
        <taxon>Cephalobidae</taxon>
        <taxon>Acrobeloides</taxon>
    </lineage>
</organism>
<dbReference type="FunFam" id="3.90.70.10:FF:000103">
    <property type="entry name" value="Hypothetical LOC496748"/>
    <property type="match status" value="1"/>
</dbReference>
<keyword evidence="7" id="KW-0812">Transmembrane</keyword>
<evidence type="ECO:0000256" key="2">
    <source>
        <dbReference type="ARBA" id="ARBA00022670"/>
    </source>
</evidence>
<evidence type="ECO:0000313" key="11">
    <source>
        <dbReference type="WBParaSite" id="ACRNAN_scaffold3486.g30841.t2"/>
    </source>
</evidence>
<feature type="transmembrane region" description="Helical" evidence="7">
    <location>
        <begin position="20"/>
        <end position="41"/>
    </location>
</feature>
<evidence type="ECO:0000256" key="7">
    <source>
        <dbReference type="SAM" id="Phobius"/>
    </source>
</evidence>
<dbReference type="InterPro" id="IPR038765">
    <property type="entry name" value="Papain-like_cys_pep_sf"/>
</dbReference>
<protein>
    <submittedName>
        <fullName evidence="11">Uncharacterized protein</fullName>
    </submittedName>
</protein>
<keyword evidence="7" id="KW-0472">Membrane</keyword>
<keyword evidence="5" id="KW-0865">Zymogen</keyword>
<evidence type="ECO:0000259" key="9">
    <source>
        <dbReference type="SMART" id="SM00848"/>
    </source>
</evidence>
<evidence type="ECO:0000256" key="6">
    <source>
        <dbReference type="ARBA" id="ARBA00023157"/>
    </source>
</evidence>
<evidence type="ECO:0000256" key="5">
    <source>
        <dbReference type="ARBA" id="ARBA00023145"/>
    </source>
</evidence>
<dbReference type="Proteomes" id="UP000887540">
    <property type="component" value="Unplaced"/>
</dbReference>
<keyword evidence="3" id="KW-0378">Hydrolase</keyword>
<dbReference type="InterPro" id="IPR013128">
    <property type="entry name" value="Peptidase_C1A"/>
</dbReference>
<dbReference type="WBParaSite" id="ACRNAN_scaffold3486.g30841.t2">
    <property type="protein sequence ID" value="ACRNAN_scaffold3486.g30841.t2"/>
    <property type="gene ID" value="ACRNAN_scaffold3486.g30841"/>
</dbReference>
<keyword evidence="10" id="KW-1185">Reference proteome</keyword>
<comment type="similarity">
    <text evidence="1">Belongs to the peptidase C1 family.</text>
</comment>
<keyword evidence="6" id="KW-1015">Disulfide bond</keyword>
<dbReference type="AlphaFoldDB" id="A0A914DRW8"/>
<dbReference type="Gene3D" id="3.90.70.10">
    <property type="entry name" value="Cysteine proteinases"/>
    <property type="match status" value="1"/>
</dbReference>
<dbReference type="SMART" id="SM00645">
    <property type="entry name" value="Pept_C1"/>
    <property type="match status" value="1"/>
</dbReference>
<keyword evidence="7" id="KW-1133">Transmembrane helix</keyword>
<dbReference type="InterPro" id="IPR000668">
    <property type="entry name" value="Peptidase_C1A_C"/>
</dbReference>
<dbReference type="PRINTS" id="PR00705">
    <property type="entry name" value="PAPAIN"/>
</dbReference>
<dbReference type="SMART" id="SM00848">
    <property type="entry name" value="Inhibitor_I29"/>
    <property type="match status" value="1"/>
</dbReference>
<evidence type="ECO:0000259" key="8">
    <source>
        <dbReference type="SMART" id="SM00645"/>
    </source>
</evidence>
<evidence type="ECO:0000256" key="1">
    <source>
        <dbReference type="ARBA" id="ARBA00008455"/>
    </source>
</evidence>
<feature type="domain" description="Cathepsin propeptide inhibitor" evidence="9">
    <location>
        <begin position="78"/>
        <end position="155"/>
    </location>
</feature>
<evidence type="ECO:0000313" key="10">
    <source>
        <dbReference type="Proteomes" id="UP000887540"/>
    </source>
</evidence>
<dbReference type="CDD" id="cd02248">
    <property type="entry name" value="Peptidase_C1A"/>
    <property type="match status" value="1"/>
</dbReference>
<feature type="domain" description="Peptidase C1A papain C-terminal" evidence="8">
    <location>
        <begin position="193"/>
        <end position="407"/>
    </location>
</feature>
<accession>A0A914DRW8</accession>
<evidence type="ECO:0000256" key="3">
    <source>
        <dbReference type="ARBA" id="ARBA00022801"/>
    </source>
</evidence>
<dbReference type="GO" id="GO:0008234">
    <property type="term" value="F:cysteine-type peptidase activity"/>
    <property type="evidence" value="ECO:0007669"/>
    <property type="project" value="UniProtKB-KW"/>
</dbReference>
<dbReference type="PROSITE" id="PS00639">
    <property type="entry name" value="THIOL_PROTEASE_HIS"/>
    <property type="match status" value="1"/>
</dbReference>
<dbReference type="InterPro" id="IPR000169">
    <property type="entry name" value="Pept_cys_AS"/>
</dbReference>
<dbReference type="InterPro" id="IPR039417">
    <property type="entry name" value="Peptidase_C1A_papain-like"/>
</dbReference>
<dbReference type="Pfam" id="PF00112">
    <property type="entry name" value="Peptidase_C1"/>
    <property type="match status" value="1"/>
</dbReference>
<evidence type="ECO:0000256" key="4">
    <source>
        <dbReference type="ARBA" id="ARBA00022807"/>
    </source>
</evidence>
<dbReference type="SUPFAM" id="SSF54001">
    <property type="entry name" value="Cysteine proteinases"/>
    <property type="match status" value="1"/>
</dbReference>
<sequence length="408" mass="47090">MPNRIFNEKRGSLKKLINQILTIILVAVSLIGLYLLFATVMGSSKKSYENLEERNPKSEEDYLVMDEVAKEYETMRKFEEYKIKFGKKYKNQEEENQRYSTKKFGKKYKNQEEENQRYSTFKTQLEEIERLNRHEKLSNTTFGVNEFADMSDEEFKKMLLPIGSVKKYKENSEFIKPLPRHLEKANGHSLDDYPVHFDWREKGVVTPVKSQLNCGSCWAFATAATVESAYAIKYHELRNLSTQQLLDCDFSNDACDGGEVERAFRYVHEQGLMTWEDYPYVAQRQNSCLVHGNKTTSLAVAYQLNPDELSIIDWLVNYGPVNIGINVPPDMKPYTGGIYHPSDYDCQKKILGTHALNIVGYGTSDAGERYWIIKNSWGQNWGIEKGYYYMARGINSCGVEDEPIGLLA</sequence>
<reference evidence="11" key="1">
    <citation type="submission" date="2022-11" db="UniProtKB">
        <authorList>
            <consortium name="WormBaseParasite"/>
        </authorList>
    </citation>
    <scope>IDENTIFICATION</scope>
</reference>
<dbReference type="InterPro" id="IPR025660">
    <property type="entry name" value="Pept_his_AS"/>
</dbReference>
<dbReference type="PROSITE" id="PS00139">
    <property type="entry name" value="THIOL_PROTEASE_CYS"/>
    <property type="match status" value="1"/>
</dbReference>